<gene>
    <name evidence="5" type="primary">LOC107065341</name>
</gene>
<feature type="transmembrane region" description="Helical" evidence="2">
    <location>
        <begin position="91"/>
        <end position="113"/>
    </location>
</feature>
<proteinExistence type="predicted"/>
<keyword evidence="2" id="KW-0812">Transmembrane</keyword>
<feature type="signal peptide" evidence="3">
    <location>
        <begin position="1"/>
        <end position="24"/>
    </location>
</feature>
<feature type="region of interest" description="Disordered" evidence="1">
    <location>
        <begin position="30"/>
        <end position="54"/>
    </location>
</feature>
<accession>A0ABM1I2J0</accession>
<sequence length="128" mass="14748">MSRNENDCIFFLLFLLFFLNPLLGDKREIKEGKEEGKKRKEERKEEKEKEKGTKIRIEKQKMPVGGRVAGKVGIYSSHYNGKGYSGINEEIIWISIGMGIAIAVLITIALCYIAREKCRKRHEGYYSS</sequence>
<protein>
    <submittedName>
        <fullName evidence="5">Uncharacterized protein LOC107065341 isoform X2</fullName>
    </submittedName>
</protein>
<keyword evidence="4" id="KW-1185">Reference proteome</keyword>
<keyword evidence="3" id="KW-0732">Signal</keyword>
<reference evidence="5" key="1">
    <citation type="submission" date="2025-08" db="UniProtKB">
        <authorList>
            <consortium name="RefSeq"/>
        </authorList>
    </citation>
    <scope>IDENTIFICATION</scope>
    <source>
        <tissue evidence="5">Whole body</tissue>
    </source>
</reference>
<evidence type="ECO:0000256" key="2">
    <source>
        <dbReference type="SAM" id="Phobius"/>
    </source>
</evidence>
<evidence type="ECO:0000313" key="5">
    <source>
        <dbReference type="RefSeq" id="XP_015174427.1"/>
    </source>
</evidence>
<dbReference type="Proteomes" id="UP000694924">
    <property type="component" value="Unplaced"/>
</dbReference>
<evidence type="ECO:0000256" key="3">
    <source>
        <dbReference type="SAM" id="SignalP"/>
    </source>
</evidence>
<dbReference type="RefSeq" id="XP_015174427.1">
    <property type="nucleotide sequence ID" value="XM_015318941.1"/>
</dbReference>
<organism evidence="4 5">
    <name type="scientific">Polistes dominula</name>
    <name type="common">European paper wasp</name>
    <name type="synonym">Vespa dominula</name>
    <dbReference type="NCBI Taxonomy" id="743375"/>
    <lineage>
        <taxon>Eukaryota</taxon>
        <taxon>Metazoa</taxon>
        <taxon>Ecdysozoa</taxon>
        <taxon>Arthropoda</taxon>
        <taxon>Hexapoda</taxon>
        <taxon>Insecta</taxon>
        <taxon>Pterygota</taxon>
        <taxon>Neoptera</taxon>
        <taxon>Endopterygota</taxon>
        <taxon>Hymenoptera</taxon>
        <taxon>Apocrita</taxon>
        <taxon>Aculeata</taxon>
        <taxon>Vespoidea</taxon>
        <taxon>Vespidae</taxon>
        <taxon>Polistinae</taxon>
        <taxon>Polistini</taxon>
        <taxon>Polistes</taxon>
    </lineage>
</organism>
<keyword evidence="2" id="KW-1133">Transmembrane helix</keyword>
<keyword evidence="2" id="KW-0472">Membrane</keyword>
<evidence type="ECO:0000256" key="1">
    <source>
        <dbReference type="SAM" id="MobiDB-lite"/>
    </source>
</evidence>
<name>A0ABM1I2J0_POLDO</name>
<evidence type="ECO:0000313" key="4">
    <source>
        <dbReference type="Proteomes" id="UP000694924"/>
    </source>
</evidence>
<dbReference type="GeneID" id="107065341"/>
<feature type="chain" id="PRO_5047197041" evidence="3">
    <location>
        <begin position="25"/>
        <end position="128"/>
    </location>
</feature>